<dbReference type="PANTHER" id="PTHR30569">
    <property type="entry name" value="CYTOSINE TRANSPORTER CODB"/>
    <property type="match status" value="1"/>
</dbReference>
<feature type="transmembrane region" description="Helical" evidence="8">
    <location>
        <begin position="99"/>
        <end position="116"/>
    </location>
</feature>
<evidence type="ECO:0000256" key="4">
    <source>
        <dbReference type="ARBA" id="ARBA00022692"/>
    </source>
</evidence>
<feature type="transmembrane region" description="Helical" evidence="8">
    <location>
        <begin position="201"/>
        <end position="219"/>
    </location>
</feature>
<dbReference type="Gene3D" id="1.10.4160.10">
    <property type="entry name" value="Hydantoin permease"/>
    <property type="match status" value="1"/>
</dbReference>
<dbReference type="OrthoDB" id="9787279at2"/>
<feature type="transmembrane region" description="Helical" evidence="8">
    <location>
        <begin position="391"/>
        <end position="409"/>
    </location>
</feature>
<evidence type="ECO:0000313" key="10">
    <source>
        <dbReference type="Proteomes" id="UP000247150"/>
    </source>
</evidence>
<sequence>MSQLTERFGHDNISPTPRSERSMNFFSTFTLWLAANVVITSVMTGMMFVPDVSFKDAILAILIGSALGAIPLALTGRIGTRTGLSTMVITRAAFGQKGAILPAIVNTIILVGWSWIQAYMAGLSLNYAVSHATGYTNINLFVILTEVLVVAITIYGHRGVESIEKWVSVAMLIMSVLVFYKIFVTYEMSTLIQMKASENPAISGIIAFDIVIATAFSWMSTVCDFNRYCKSEKSGMWGTYFGYLLASLIAMGLGTVVSGFSILSNMEQTYDPTVLLASYGFGFVASIVVFLSVLSTNVMALYSATMSFMNVFPKSGFWKPTITLGILCVLGSLLKETLMTNFFSFILLIATLFIPVFAIVLVDYFIVKKGYYDAEEIVLDIKGSYQYQQGFNISACLTYILGAVFAYYFTYNHPLSIGATILTFILSGSLYYGLMAVTKQLIPNQVFETETKLDGPPKLEA</sequence>
<comment type="subcellular location">
    <subcellularLocation>
        <location evidence="1">Membrane</location>
        <topology evidence="1">Multi-pass membrane protein</topology>
    </subcellularLocation>
</comment>
<dbReference type="RefSeq" id="WP_110065838.1">
    <property type="nucleotide sequence ID" value="NZ_QGTW01000009.1"/>
</dbReference>
<feature type="transmembrane region" description="Helical" evidence="8">
    <location>
        <begin position="316"/>
        <end position="334"/>
    </location>
</feature>
<reference evidence="9 10" key="1">
    <citation type="submission" date="2018-05" db="EMBL/GenBank/DDBJ databases">
        <title>Freshwater and sediment microbial communities from various areas in North America, analyzing microbe dynamics in response to fracking.</title>
        <authorList>
            <person name="Lamendella R."/>
        </authorList>
    </citation>
    <scope>NUCLEOTIDE SEQUENCE [LARGE SCALE GENOMIC DNA]</scope>
    <source>
        <strain evidence="9 10">15_TX</strain>
    </source>
</reference>
<evidence type="ECO:0000313" key="9">
    <source>
        <dbReference type="EMBL" id="PWW26871.1"/>
    </source>
</evidence>
<dbReference type="PANTHER" id="PTHR30569:SF0">
    <property type="entry name" value="CYTOSINE PERMEASE"/>
    <property type="match status" value="1"/>
</dbReference>
<feature type="transmembrane region" description="Helical" evidence="8">
    <location>
        <begin position="167"/>
        <end position="186"/>
    </location>
</feature>
<dbReference type="InterPro" id="IPR026030">
    <property type="entry name" value="Pur-cyt_permease_Fcy2/21/22"/>
</dbReference>
<dbReference type="InterPro" id="IPR030191">
    <property type="entry name" value="CodB"/>
</dbReference>
<dbReference type="GO" id="GO:0015209">
    <property type="term" value="F:cytosine transmembrane transporter activity"/>
    <property type="evidence" value="ECO:0007669"/>
    <property type="project" value="InterPro"/>
</dbReference>
<keyword evidence="3 7" id="KW-0813">Transport</keyword>
<keyword evidence="5 8" id="KW-1133">Transmembrane helix</keyword>
<feature type="transmembrane region" description="Helical" evidence="8">
    <location>
        <begin position="283"/>
        <end position="304"/>
    </location>
</feature>
<feature type="transmembrane region" description="Helical" evidence="8">
    <location>
        <begin position="25"/>
        <end position="45"/>
    </location>
</feature>
<evidence type="ECO:0000256" key="6">
    <source>
        <dbReference type="ARBA" id="ARBA00023136"/>
    </source>
</evidence>
<evidence type="ECO:0000256" key="3">
    <source>
        <dbReference type="ARBA" id="ARBA00022448"/>
    </source>
</evidence>
<comment type="similarity">
    <text evidence="2 7">Belongs to the purine-cytosine permease (2.A.39) family.</text>
</comment>
<feature type="transmembrane region" description="Helical" evidence="8">
    <location>
        <begin position="57"/>
        <end position="78"/>
    </location>
</feature>
<evidence type="ECO:0000256" key="1">
    <source>
        <dbReference type="ARBA" id="ARBA00004141"/>
    </source>
</evidence>
<evidence type="ECO:0000256" key="5">
    <source>
        <dbReference type="ARBA" id="ARBA00022989"/>
    </source>
</evidence>
<dbReference type="Proteomes" id="UP000247150">
    <property type="component" value="Unassembled WGS sequence"/>
</dbReference>
<feature type="transmembrane region" description="Helical" evidence="8">
    <location>
        <begin position="136"/>
        <end position="155"/>
    </location>
</feature>
<organism evidence="9 10">
    <name type="scientific">Cytobacillus oceanisediminis</name>
    <dbReference type="NCBI Taxonomy" id="665099"/>
    <lineage>
        <taxon>Bacteria</taxon>
        <taxon>Bacillati</taxon>
        <taxon>Bacillota</taxon>
        <taxon>Bacilli</taxon>
        <taxon>Bacillales</taxon>
        <taxon>Bacillaceae</taxon>
        <taxon>Cytobacillus</taxon>
    </lineage>
</organism>
<proteinExistence type="inferred from homology"/>
<evidence type="ECO:0000256" key="2">
    <source>
        <dbReference type="ARBA" id="ARBA00008974"/>
    </source>
</evidence>
<dbReference type="InterPro" id="IPR001248">
    <property type="entry name" value="Pur-cyt_permease"/>
</dbReference>
<dbReference type="GO" id="GO:0005886">
    <property type="term" value="C:plasma membrane"/>
    <property type="evidence" value="ECO:0007669"/>
    <property type="project" value="TreeGrafter"/>
</dbReference>
<feature type="transmembrane region" description="Helical" evidence="8">
    <location>
        <begin position="415"/>
        <end position="434"/>
    </location>
</feature>
<gene>
    <name evidence="9" type="ORF">DFO73_10934</name>
</gene>
<accession>A0A2V3A045</accession>
<keyword evidence="6 7" id="KW-0472">Membrane</keyword>
<dbReference type="CDD" id="cd11484">
    <property type="entry name" value="SLC-NCS1sbd_CobB-like"/>
    <property type="match status" value="1"/>
</dbReference>
<dbReference type="EMBL" id="QGTW01000009">
    <property type="protein sequence ID" value="PWW26871.1"/>
    <property type="molecule type" value="Genomic_DNA"/>
</dbReference>
<evidence type="ECO:0000256" key="8">
    <source>
        <dbReference type="SAM" id="Phobius"/>
    </source>
</evidence>
<dbReference type="PIRSF" id="PIRSF002744">
    <property type="entry name" value="Pur-cyt_permease"/>
    <property type="match status" value="1"/>
</dbReference>
<name>A0A2V3A045_9BACI</name>
<evidence type="ECO:0000256" key="7">
    <source>
        <dbReference type="PIRNR" id="PIRNR002744"/>
    </source>
</evidence>
<dbReference type="Pfam" id="PF02133">
    <property type="entry name" value="Transp_cyt_pur"/>
    <property type="match status" value="1"/>
</dbReference>
<keyword evidence="4 8" id="KW-0812">Transmembrane</keyword>
<protein>
    <submittedName>
        <fullName evidence="9">Putative hydroxymethylpyrimidine transporter CytX</fullName>
    </submittedName>
</protein>
<comment type="caution">
    <text evidence="9">The sequence shown here is derived from an EMBL/GenBank/DDBJ whole genome shotgun (WGS) entry which is preliminary data.</text>
</comment>
<feature type="transmembrane region" description="Helical" evidence="8">
    <location>
        <begin position="340"/>
        <end position="362"/>
    </location>
</feature>
<dbReference type="AlphaFoldDB" id="A0A2V3A045"/>
<feature type="transmembrane region" description="Helical" evidence="8">
    <location>
        <begin position="240"/>
        <end position="263"/>
    </location>
</feature>